<protein>
    <submittedName>
        <fullName evidence="1">Uncharacterized protein</fullName>
    </submittedName>
</protein>
<evidence type="ECO:0000313" key="1">
    <source>
        <dbReference type="EMBL" id="RMR54454.1"/>
    </source>
</evidence>
<sequence length="87" mass="10105">MHIHRYLFPCKLLTALRSICLTCTFLHQPIIHNRFYLSSLSYNSPTIAKQSISTTTPNKTVYISTTQITCTIYKPYEPYESSIETIR</sequence>
<name>A0A7Z6UFZ7_PSESF</name>
<evidence type="ECO:0000313" key="2">
    <source>
        <dbReference type="Proteomes" id="UP000281806"/>
    </source>
</evidence>
<dbReference type="Proteomes" id="UP000281806">
    <property type="component" value="Unassembled WGS sequence"/>
</dbReference>
<organism evidence="1 2">
    <name type="scientific">Pseudomonas syringae pv. actinidiae</name>
    <dbReference type="NCBI Taxonomy" id="103796"/>
    <lineage>
        <taxon>Bacteria</taxon>
        <taxon>Pseudomonadati</taxon>
        <taxon>Pseudomonadota</taxon>
        <taxon>Gammaproteobacteria</taxon>
        <taxon>Pseudomonadales</taxon>
        <taxon>Pseudomonadaceae</taxon>
        <taxon>Pseudomonas</taxon>
        <taxon>Pseudomonas syringae</taxon>
    </lineage>
</organism>
<dbReference type="EMBL" id="RBRZ01000101">
    <property type="protein sequence ID" value="RMR54454.1"/>
    <property type="molecule type" value="Genomic_DNA"/>
</dbReference>
<reference evidence="1 2" key="1">
    <citation type="submission" date="2018-08" db="EMBL/GenBank/DDBJ databases">
        <title>Recombination of ecologically and evolutionarily significant loci maintains genetic cohesion in the Pseudomonas syringae species complex.</title>
        <authorList>
            <person name="Dillon M."/>
            <person name="Thakur S."/>
            <person name="Almeida R.N.D."/>
            <person name="Weir B.S."/>
            <person name="Guttman D.S."/>
        </authorList>
    </citation>
    <scope>NUCLEOTIDE SEQUENCE [LARGE SCALE GENOMIC DNA]</scope>
    <source>
        <strain evidence="1 2">ICMP 19198</strain>
    </source>
</reference>
<proteinExistence type="predicted"/>
<gene>
    <name evidence="1" type="ORF">ALP83_200097</name>
</gene>
<accession>A0A7Z6UFZ7</accession>
<comment type="caution">
    <text evidence="1">The sequence shown here is derived from an EMBL/GenBank/DDBJ whole genome shotgun (WGS) entry which is preliminary data.</text>
</comment>
<dbReference type="AlphaFoldDB" id="A0A7Z6UFZ7"/>